<dbReference type="Pfam" id="PF07690">
    <property type="entry name" value="MFS_1"/>
    <property type="match status" value="1"/>
</dbReference>
<feature type="transmembrane region" description="Helical" evidence="5">
    <location>
        <begin position="242"/>
        <end position="266"/>
    </location>
</feature>
<dbReference type="InterPro" id="IPR011701">
    <property type="entry name" value="MFS"/>
</dbReference>
<keyword evidence="4 5" id="KW-0472">Membrane</keyword>
<proteinExistence type="predicted"/>
<keyword evidence="2 5" id="KW-0812">Transmembrane</keyword>
<feature type="transmembrane region" description="Helical" evidence="5">
    <location>
        <begin position="159"/>
        <end position="176"/>
    </location>
</feature>
<comment type="subcellular location">
    <subcellularLocation>
        <location evidence="1">Membrane</location>
        <topology evidence="1">Multi-pass membrane protein</topology>
    </subcellularLocation>
</comment>
<dbReference type="GO" id="GO:0016020">
    <property type="term" value="C:membrane"/>
    <property type="evidence" value="ECO:0007669"/>
    <property type="project" value="UniProtKB-SubCell"/>
</dbReference>
<sequence length="490" mass="52508">MSLHALAGIELASQPSKDVTFPTAVKTRTVGPTIEELDAIYLPEYPTSKTPSRLDSGLVTPDLEASLPPTPHQHLTSTAVVPTIWFPYMNRWRVLAACMVYLANGINDSSTGALIPYLESWYIIGYAVVSLIFVTNAVGFILAAFFADAICDRLGRAKSLMLSECIIAVGYVIIATTPPFGAVIAAYLVLGFGSALNLAYNNVYCAGLAQPTIILGLAHGSYGIGGILGPVMATALVSSGVIWSRFFFITIGLRALCLVLVGWSFWSYEEEEMTHFSQNLERLASQQRAEEGQPSKIQMLGQALANRTVLIGALFIFAYQGAEVADSGWFISFLINYRDGDPAHVGYVTSGFWAGITVGRFVLTHVAHRVGEKTFVFGLGIASIVFQTIAWLVPSIIGDAVAISILGLVLGPIYPCAQTVFSRLLPRKLQVVGVSFISSAGSSGGAVVPLMTGLIAQAVGTYALHPICIAFFAAMLVGWALLPKVDKRRE</sequence>
<dbReference type="Proteomes" id="UP000503462">
    <property type="component" value="Chromosome 3"/>
</dbReference>
<protein>
    <recommendedName>
        <fullName evidence="6">Major facilitator superfamily (MFS) profile domain-containing protein</fullName>
    </recommendedName>
</protein>
<feature type="transmembrane region" description="Helical" evidence="5">
    <location>
        <begin position="121"/>
        <end position="147"/>
    </location>
</feature>
<feature type="transmembrane region" description="Helical" evidence="5">
    <location>
        <begin position="212"/>
        <end position="236"/>
    </location>
</feature>
<feature type="transmembrane region" description="Helical" evidence="5">
    <location>
        <begin position="400"/>
        <end position="417"/>
    </location>
</feature>
<keyword evidence="8" id="KW-1185">Reference proteome</keyword>
<dbReference type="PROSITE" id="PS50850">
    <property type="entry name" value="MFS"/>
    <property type="match status" value="1"/>
</dbReference>
<organism evidence="7 8">
    <name type="scientific">Peltaster fructicola</name>
    <dbReference type="NCBI Taxonomy" id="286661"/>
    <lineage>
        <taxon>Eukaryota</taxon>
        <taxon>Fungi</taxon>
        <taxon>Dikarya</taxon>
        <taxon>Ascomycota</taxon>
        <taxon>Pezizomycotina</taxon>
        <taxon>Dothideomycetes</taxon>
        <taxon>Dothideomycetes incertae sedis</taxon>
        <taxon>Peltaster</taxon>
    </lineage>
</organism>
<dbReference type="AlphaFoldDB" id="A0A6H0XWH7"/>
<feature type="transmembrane region" description="Helical" evidence="5">
    <location>
        <begin position="429"/>
        <end position="456"/>
    </location>
</feature>
<dbReference type="PANTHER" id="PTHR23514:SF6">
    <property type="entry name" value="MAJOR FACILITATOR SUPERFAMILY (MFS) PROFILE DOMAIN-CONTAINING PROTEIN"/>
    <property type="match status" value="1"/>
</dbReference>
<accession>A0A6H0XWH7</accession>
<dbReference type="InterPro" id="IPR051788">
    <property type="entry name" value="MFS_Transporter"/>
</dbReference>
<feature type="transmembrane region" description="Helical" evidence="5">
    <location>
        <begin position="342"/>
        <end position="363"/>
    </location>
</feature>
<dbReference type="SUPFAM" id="SSF103473">
    <property type="entry name" value="MFS general substrate transporter"/>
    <property type="match status" value="1"/>
</dbReference>
<evidence type="ECO:0000256" key="1">
    <source>
        <dbReference type="ARBA" id="ARBA00004141"/>
    </source>
</evidence>
<evidence type="ECO:0000256" key="3">
    <source>
        <dbReference type="ARBA" id="ARBA00022989"/>
    </source>
</evidence>
<evidence type="ECO:0000259" key="6">
    <source>
        <dbReference type="PROSITE" id="PS50850"/>
    </source>
</evidence>
<name>A0A6H0XWH7_9PEZI</name>
<evidence type="ECO:0000313" key="8">
    <source>
        <dbReference type="Proteomes" id="UP000503462"/>
    </source>
</evidence>
<feature type="transmembrane region" description="Helical" evidence="5">
    <location>
        <begin position="462"/>
        <end position="482"/>
    </location>
</feature>
<dbReference type="FunFam" id="1.20.1250.20:FF:000308">
    <property type="entry name" value="MFS efflux transporter"/>
    <property type="match status" value="1"/>
</dbReference>
<feature type="domain" description="Major facilitator superfamily (MFS) profile" evidence="6">
    <location>
        <begin position="93"/>
        <end position="486"/>
    </location>
</feature>
<dbReference type="PANTHER" id="PTHR23514">
    <property type="entry name" value="BYPASS OF STOP CODON PROTEIN 6"/>
    <property type="match status" value="1"/>
</dbReference>
<dbReference type="FunFam" id="1.20.1250.20:FF:000286">
    <property type="entry name" value="MFS efflux transporter"/>
    <property type="match status" value="1"/>
</dbReference>
<feature type="transmembrane region" description="Helical" evidence="5">
    <location>
        <begin position="182"/>
        <end position="200"/>
    </location>
</feature>
<dbReference type="OrthoDB" id="413079at2759"/>
<dbReference type="EMBL" id="CP051141">
    <property type="protein sequence ID" value="QIW99102.1"/>
    <property type="molecule type" value="Genomic_DNA"/>
</dbReference>
<feature type="transmembrane region" description="Helical" evidence="5">
    <location>
        <begin position="304"/>
        <end position="322"/>
    </location>
</feature>
<gene>
    <name evidence="7" type="ORF">AMS68_004620</name>
</gene>
<evidence type="ECO:0000256" key="2">
    <source>
        <dbReference type="ARBA" id="ARBA00022692"/>
    </source>
</evidence>
<dbReference type="InterPro" id="IPR020846">
    <property type="entry name" value="MFS_dom"/>
</dbReference>
<dbReference type="Gene3D" id="1.20.1250.20">
    <property type="entry name" value="MFS general substrate transporter like domains"/>
    <property type="match status" value="1"/>
</dbReference>
<dbReference type="InterPro" id="IPR036259">
    <property type="entry name" value="MFS_trans_sf"/>
</dbReference>
<evidence type="ECO:0000256" key="5">
    <source>
        <dbReference type="SAM" id="Phobius"/>
    </source>
</evidence>
<feature type="transmembrane region" description="Helical" evidence="5">
    <location>
        <begin position="375"/>
        <end position="394"/>
    </location>
</feature>
<keyword evidence="3 5" id="KW-1133">Transmembrane helix</keyword>
<dbReference type="GO" id="GO:0022857">
    <property type="term" value="F:transmembrane transporter activity"/>
    <property type="evidence" value="ECO:0007669"/>
    <property type="project" value="InterPro"/>
</dbReference>
<reference evidence="7 8" key="1">
    <citation type="journal article" date="2016" name="Sci. Rep.">
        <title>Peltaster fructicola genome reveals evolution from an invasive phytopathogen to an ectophytic parasite.</title>
        <authorList>
            <person name="Xu C."/>
            <person name="Chen H."/>
            <person name="Gleason M.L."/>
            <person name="Xu J.R."/>
            <person name="Liu H."/>
            <person name="Zhang R."/>
            <person name="Sun G."/>
        </authorList>
    </citation>
    <scope>NUCLEOTIDE SEQUENCE [LARGE SCALE GENOMIC DNA]</scope>
    <source>
        <strain evidence="7 8">LNHT1506</strain>
    </source>
</reference>
<evidence type="ECO:0000256" key="4">
    <source>
        <dbReference type="ARBA" id="ARBA00023136"/>
    </source>
</evidence>
<evidence type="ECO:0000313" key="7">
    <source>
        <dbReference type="EMBL" id="QIW99102.1"/>
    </source>
</evidence>